<dbReference type="InterPro" id="IPR002300">
    <property type="entry name" value="aa-tRNA-synth_Ia"/>
</dbReference>
<evidence type="ECO:0000256" key="2">
    <source>
        <dbReference type="ARBA" id="ARBA00022598"/>
    </source>
</evidence>
<dbReference type="Gramene" id="Solyc12g019095.1.1">
    <property type="protein sequence ID" value="Solyc12g019095.1.1"/>
    <property type="gene ID" value="Solyc12g019095.1"/>
</dbReference>
<keyword evidence="5" id="KW-0648">Protein biosynthesis</keyword>
<keyword evidence="3" id="KW-0547">Nucleotide-binding</keyword>
<reference evidence="9" key="1">
    <citation type="journal article" date="2012" name="Nature">
        <title>The tomato genome sequence provides insights into fleshy fruit evolution.</title>
        <authorList>
            <consortium name="Tomato Genome Consortium"/>
        </authorList>
    </citation>
    <scope>NUCLEOTIDE SEQUENCE [LARGE SCALE GENOMIC DNA]</scope>
    <source>
        <strain evidence="9">cv. Heinz 1706</strain>
    </source>
</reference>
<dbReference type="PROSITE" id="PS00178">
    <property type="entry name" value="AA_TRNA_LIGASE_I"/>
    <property type="match status" value="1"/>
</dbReference>
<protein>
    <recommendedName>
        <fullName evidence="1">valine--tRNA ligase</fullName>
        <ecNumber evidence="1">6.1.1.9</ecNumber>
    </recommendedName>
    <alternativeName>
        <fullName evidence="7">Valyl-tRNA synthetase</fullName>
    </alternativeName>
</protein>
<proteinExistence type="predicted"/>
<sequence length="115" mass="13113">MNAVSEEAEGSGVFSSPEVAKSFDFSNEERIYKWWESQGYFKPNIVKGSDPFVIPMPPPNVTGSLHMGHAMFVTLENANKNEKKLNSPRNNFFWEGNADKGKFHVAKWQEVMKEK</sequence>
<dbReference type="AlphaFoldDB" id="A0A3Q7J6U6"/>
<dbReference type="EC" id="6.1.1.9" evidence="1"/>
<keyword evidence="4" id="KW-0067">ATP-binding</keyword>
<keyword evidence="10" id="KW-1185">Reference proteome</keyword>
<keyword evidence="2" id="KW-0436">Ligase</keyword>
<evidence type="ECO:0000259" key="8">
    <source>
        <dbReference type="Pfam" id="PF00133"/>
    </source>
</evidence>
<dbReference type="EnsemblPlants" id="Solyc12g019095.1.1">
    <property type="protein sequence ID" value="Solyc12g019095.1.1"/>
    <property type="gene ID" value="Solyc12g019095.1"/>
</dbReference>
<dbReference type="GO" id="GO:0004832">
    <property type="term" value="F:valine-tRNA ligase activity"/>
    <property type="evidence" value="ECO:0007669"/>
    <property type="project" value="UniProtKB-EC"/>
</dbReference>
<evidence type="ECO:0000313" key="10">
    <source>
        <dbReference type="Proteomes" id="UP000004994"/>
    </source>
</evidence>
<evidence type="ECO:0000256" key="1">
    <source>
        <dbReference type="ARBA" id="ARBA00013169"/>
    </source>
</evidence>
<dbReference type="GO" id="GO:0009791">
    <property type="term" value="P:post-embryonic development"/>
    <property type="evidence" value="ECO:0007669"/>
    <property type="project" value="UniProtKB-ARBA"/>
</dbReference>
<dbReference type="Pfam" id="PF00133">
    <property type="entry name" value="tRNA-synt_1"/>
    <property type="match status" value="1"/>
</dbReference>
<keyword evidence="6" id="KW-0030">Aminoacyl-tRNA synthetase</keyword>
<dbReference type="PaxDb" id="4081-Solyc12g019100.1.1"/>
<dbReference type="InterPro" id="IPR002303">
    <property type="entry name" value="Valyl-tRNA_ligase"/>
</dbReference>
<accession>A0A3Q7J6U6</accession>
<evidence type="ECO:0000256" key="3">
    <source>
        <dbReference type="ARBA" id="ARBA00022741"/>
    </source>
</evidence>
<dbReference type="Proteomes" id="UP000004994">
    <property type="component" value="Chromosome 12"/>
</dbReference>
<feature type="domain" description="Aminoacyl-tRNA synthetase class Ia" evidence="8">
    <location>
        <begin position="31"/>
        <end position="77"/>
    </location>
</feature>
<dbReference type="Gene3D" id="3.40.50.620">
    <property type="entry name" value="HUPs"/>
    <property type="match status" value="1"/>
</dbReference>
<dbReference type="GO" id="GO:0006438">
    <property type="term" value="P:valyl-tRNA aminoacylation"/>
    <property type="evidence" value="ECO:0007669"/>
    <property type="project" value="InterPro"/>
</dbReference>
<dbReference type="InterPro" id="IPR014729">
    <property type="entry name" value="Rossmann-like_a/b/a_fold"/>
</dbReference>
<dbReference type="InParanoid" id="A0A3Q7J6U6"/>
<dbReference type="GO" id="GO:0048608">
    <property type="term" value="P:reproductive structure development"/>
    <property type="evidence" value="ECO:0007669"/>
    <property type="project" value="UniProtKB-ARBA"/>
</dbReference>
<dbReference type="SUPFAM" id="SSF52374">
    <property type="entry name" value="Nucleotidylyl transferase"/>
    <property type="match status" value="1"/>
</dbReference>
<evidence type="ECO:0000313" key="9">
    <source>
        <dbReference type="EnsemblPlants" id="Solyc12g019095.1.1"/>
    </source>
</evidence>
<evidence type="ECO:0000256" key="4">
    <source>
        <dbReference type="ARBA" id="ARBA00022840"/>
    </source>
</evidence>
<organism evidence="9">
    <name type="scientific">Solanum lycopersicum</name>
    <name type="common">Tomato</name>
    <name type="synonym">Lycopersicon esculentum</name>
    <dbReference type="NCBI Taxonomy" id="4081"/>
    <lineage>
        <taxon>Eukaryota</taxon>
        <taxon>Viridiplantae</taxon>
        <taxon>Streptophyta</taxon>
        <taxon>Embryophyta</taxon>
        <taxon>Tracheophyta</taxon>
        <taxon>Spermatophyta</taxon>
        <taxon>Magnoliopsida</taxon>
        <taxon>eudicotyledons</taxon>
        <taxon>Gunneridae</taxon>
        <taxon>Pentapetalae</taxon>
        <taxon>asterids</taxon>
        <taxon>lamiids</taxon>
        <taxon>Solanales</taxon>
        <taxon>Solanaceae</taxon>
        <taxon>Solanoideae</taxon>
        <taxon>Solaneae</taxon>
        <taxon>Solanum</taxon>
        <taxon>Solanum subgen. Lycopersicon</taxon>
    </lineage>
</organism>
<dbReference type="PANTHER" id="PTHR11946">
    <property type="entry name" value="VALYL-TRNA SYNTHETASES"/>
    <property type="match status" value="1"/>
</dbReference>
<evidence type="ECO:0000256" key="5">
    <source>
        <dbReference type="ARBA" id="ARBA00022917"/>
    </source>
</evidence>
<evidence type="ECO:0000256" key="7">
    <source>
        <dbReference type="ARBA" id="ARBA00029936"/>
    </source>
</evidence>
<dbReference type="PANTHER" id="PTHR11946:SF93">
    <property type="entry name" value="VALINE--TRNA LIGASE, CHLOROPLASTIC_MITOCHONDRIAL 2"/>
    <property type="match status" value="1"/>
</dbReference>
<name>A0A3Q7J6U6_SOLLC</name>
<dbReference type="InterPro" id="IPR001412">
    <property type="entry name" value="aa-tRNA-synth_I_CS"/>
</dbReference>
<dbReference type="GO" id="GO:0005524">
    <property type="term" value="F:ATP binding"/>
    <property type="evidence" value="ECO:0007669"/>
    <property type="project" value="UniProtKB-KW"/>
</dbReference>
<reference evidence="9" key="2">
    <citation type="submission" date="2019-01" db="UniProtKB">
        <authorList>
            <consortium name="EnsemblPlants"/>
        </authorList>
    </citation>
    <scope>IDENTIFICATION</scope>
    <source>
        <strain evidence="9">cv. Heinz 1706</strain>
    </source>
</reference>
<evidence type="ECO:0000256" key="6">
    <source>
        <dbReference type="ARBA" id="ARBA00023146"/>
    </source>
</evidence>
<dbReference type="STRING" id="4081.A0A3Q7J6U6"/>